<accession>A0A9Q0YEU3</accession>
<dbReference type="OrthoDB" id="2114471at2759"/>
<dbReference type="InterPro" id="IPR029248">
    <property type="entry name" value="TMEM107"/>
</dbReference>
<name>A0A9Q0YEU3_HOLLE</name>
<evidence type="ECO:0000256" key="7">
    <source>
        <dbReference type="SAM" id="Phobius"/>
    </source>
</evidence>
<evidence type="ECO:0000256" key="5">
    <source>
        <dbReference type="ARBA" id="ARBA00022989"/>
    </source>
</evidence>
<keyword evidence="5 7" id="KW-1133">Transmembrane helix</keyword>
<evidence type="ECO:0000256" key="4">
    <source>
        <dbReference type="ARBA" id="ARBA00022794"/>
    </source>
</evidence>
<dbReference type="Proteomes" id="UP001152320">
    <property type="component" value="Chromosome 21"/>
</dbReference>
<evidence type="ECO:0000256" key="6">
    <source>
        <dbReference type="ARBA" id="ARBA00023136"/>
    </source>
</evidence>
<comment type="subcellular location">
    <subcellularLocation>
        <location evidence="1">Membrane</location>
        <topology evidence="1">Multi-pass membrane protein</topology>
    </subcellularLocation>
</comment>
<evidence type="ECO:0000256" key="1">
    <source>
        <dbReference type="ARBA" id="ARBA00004141"/>
    </source>
</evidence>
<feature type="transmembrane region" description="Helical" evidence="7">
    <location>
        <begin position="79"/>
        <end position="102"/>
    </location>
</feature>
<gene>
    <name evidence="8" type="ORF">HOLleu_38791</name>
</gene>
<reference evidence="8" key="1">
    <citation type="submission" date="2021-10" db="EMBL/GenBank/DDBJ databases">
        <title>Tropical sea cucumber genome reveals ecological adaptation and Cuvierian tubules defense mechanism.</title>
        <authorList>
            <person name="Chen T."/>
        </authorList>
    </citation>
    <scope>NUCLEOTIDE SEQUENCE</scope>
    <source>
        <strain evidence="8">Nanhai2018</strain>
        <tissue evidence="8">Muscle</tissue>
    </source>
</reference>
<dbReference type="Pfam" id="PF14995">
    <property type="entry name" value="TMEM107"/>
    <property type="match status" value="1"/>
</dbReference>
<evidence type="ECO:0000313" key="8">
    <source>
        <dbReference type="EMBL" id="KAJ8021548.1"/>
    </source>
</evidence>
<dbReference type="PANTHER" id="PTHR34341:SF1">
    <property type="entry name" value="TRANSMEMBRANE PROTEIN 107"/>
    <property type="match status" value="1"/>
</dbReference>
<feature type="transmembrane region" description="Helical" evidence="7">
    <location>
        <begin position="108"/>
        <end position="135"/>
    </location>
</feature>
<feature type="transmembrane region" description="Helical" evidence="7">
    <location>
        <begin position="52"/>
        <end position="72"/>
    </location>
</feature>
<dbReference type="GO" id="GO:1904491">
    <property type="term" value="P:protein localization to ciliary transition zone"/>
    <property type="evidence" value="ECO:0007669"/>
    <property type="project" value="TreeGrafter"/>
</dbReference>
<evidence type="ECO:0000256" key="2">
    <source>
        <dbReference type="ARBA" id="ARBA00015652"/>
    </source>
</evidence>
<protein>
    <recommendedName>
        <fullName evidence="2">Transmembrane protein 107</fullName>
    </recommendedName>
</protein>
<keyword evidence="9" id="KW-1185">Reference proteome</keyword>
<dbReference type="GO" id="GO:0016020">
    <property type="term" value="C:membrane"/>
    <property type="evidence" value="ECO:0007669"/>
    <property type="project" value="UniProtKB-SubCell"/>
</dbReference>
<keyword evidence="3 7" id="KW-0812">Transmembrane</keyword>
<dbReference type="PANTHER" id="PTHR34341">
    <property type="entry name" value="TRANSMEMBRANE PROTEIN 107"/>
    <property type="match status" value="1"/>
</dbReference>
<keyword evidence="4" id="KW-0970">Cilium biogenesis/degradation</keyword>
<dbReference type="EMBL" id="JAIZAY010000021">
    <property type="protein sequence ID" value="KAJ8021548.1"/>
    <property type="molecule type" value="Genomic_DNA"/>
</dbReference>
<dbReference type="GO" id="GO:1905515">
    <property type="term" value="P:non-motile cilium assembly"/>
    <property type="evidence" value="ECO:0007669"/>
    <property type="project" value="TreeGrafter"/>
</dbReference>
<keyword evidence="6 7" id="KW-0472">Membrane</keyword>
<dbReference type="AlphaFoldDB" id="A0A9Q0YEU3"/>
<proteinExistence type="predicted"/>
<dbReference type="GO" id="GO:0036038">
    <property type="term" value="C:MKS complex"/>
    <property type="evidence" value="ECO:0007669"/>
    <property type="project" value="TreeGrafter"/>
</dbReference>
<sequence length="139" mass="15288">MMAVTSLIPARFLCMISHLIIAITLLWSRDGNVKSCLPEDYTDAQYRSVDTGLLIGLILVIVFLAIEIIGFISGVSMFIHLAGLISTGAHASGSIALSYFLFEEWPCYTFWWIFSFCSVVPALIEVVLLIGIAGLKKVK</sequence>
<comment type="caution">
    <text evidence="8">The sequence shown here is derived from an EMBL/GenBank/DDBJ whole genome shotgun (WGS) entry which is preliminary data.</text>
</comment>
<evidence type="ECO:0000313" key="9">
    <source>
        <dbReference type="Proteomes" id="UP001152320"/>
    </source>
</evidence>
<organism evidence="8 9">
    <name type="scientific">Holothuria leucospilota</name>
    <name type="common">Black long sea cucumber</name>
    <name type="synonym">Mertensiothuria leucospilota</name>
    <dbReference type="NCBI Taxonomy" id="206669"/>
    <lineage>
        <taxon>Eukaryota</taxon>
        <taxon>Metazoa</taxon>
        <taxon>Echinodermata</taxon>
        <taxon>Eleutherozoa</taxon>
        <taxon>Echinozoa</taxon>
        <taxon>Holothuroidea</taxon>
        <taxon>Aspidochirotacea</taxon>
        <taxon>Aspidochirotida</taxon>
        <taxon>Holothuriidae</taxon>
        <taxon>Holothuria</taxon>
    </lineage>
</organism>
<evidence type="ECO:0000256" key="3">
    <source>
        <dbReference type="ARBA" id="ARBA00022692"/>
    </source>
</evidence>